<dbReference type="GO" id="GO:0046873">
    <property type="term" value="F:metal ion transmembrane transporter activity"/>
    <property type="evidence" value="ECO:0007669"/>
    <property type="project" value="InterPro"/>
</dbReference>
<dbReference type="GO" id="GO:0016020">
    <property type="term" value="C:membrane"/>
    <property type="evidence" value="ECO:0007669"/>
    <property type="project" value="UniProtKB-SubCell"/>
</dbReference>
<feature type="transmembrane region" description="Helical" evidence="5">
    <location>
        <begin position="226"/>
        <end position="248"/>
    </location>
</feature>
<dbReference type="OrthoDB" id="1046782at2759"/>
<evidence type="ECO:0000313" key="7">
    <source>
        <dbReference type="Proteomes" id="UP000053617"/>
    </source>
</evidence>
<dbReference type="STRING" id="1442369.A0A0D2IYR5"/>
<dbReference type="EMBL" id="KN847476">
    <property type="protein sequence ID" value="KIX08486.1"/>
    <property type="molecule type" value="Genomic_DNA"/>
</dbReference>
<dbReference type="Pfam" id="PF01544">
    <property type="entry name" value="CorA"/>
    <property type="match status" value="1"/>
</dbReference>
<reference evidence="6 7" key="1">
    <citation type="submission" date="2015-01" db="EMBL/GenBank/DDBJ databases">
        <title>The Genome Sequence of Rhinocladiella mackenzie CBS 650.93.</title>
        <authorList>
            <consortium name="The Broad Institute Genomics Platform"/>
            <person name="Cuomo C."/>
            <person name="de Hoog S."/>
            <person name="Gorbushina A."/>
            <person name="Stielow B."/>
            <person name="Teixiera M."/>
            <person name="Abouelleil A."/>
            <person name="Chapman S.B."/>
            <person name="Priest M."/>
            <person name="Young S.K."/>
            <person name="Wortman J."/>
            <person name="Nusbaum C."/>
            <person name="Birren B."/>
        </authorList>
    </citation>
    <scope>NUCLEOTIDE SEQUENCE [LARGE SCALE GENOMIC DNA]</scope>
    <source>
        <strain evidence="6 7">CBS 650.93</strain>
    </source>
</reference>
<feature type="transmembrane region" description="Helical" evidence="5">
    <location>
        <begin position="189"/>
        <end position="214"/>
    </location>
</feature>
<comment type="subcellular location">
    <subcellularLocation>
        <location evidence="1">Membrane</location>
        <topology evidence="1">Multi-pass membrane protein</topology>
    </subcellularLocation>
</comment>
<dbReference type="AlphaFoldDB" id="A0A0D2IYR5"/>
<dbReference type="RefSeq" id="XP_013275622.1">
    <property type="nucleotide sequence ID" value="XM_013420168.1"/>
</dbReference>
<keyword evidence="2 5" id="KW-0812">Transmembrane</keyword>
<evidence type="ECO:0000256" key="2">
    <source>
        <dbReference type="ARBA" id="ARBA00022692"/>
    </source>
</evidence>
<evidence type="ECO:0000256" key="1">
    <source>
        <dbReference type="ARBA" id="ARBA00004141"/>
    </source>
</evidence>
<sequence>MKFVRQYPRWRIHSRQQPCSVYLCRDISLSCTTYIVISGKHEPFVERAKRRLRDWFLDYDGNASFQGPLRDPYFVNRILCHESLREAESVIRDLRLRLYDQLDVVDTNADQPFDRASLRNVTNKLHKVSQDCESLYASAEMLHMVSENMLTARQRILEISPRIMTDSNVGDSLNYLKEAMKDDSAVMKVIAILTVIFLPPTFIAGFFGMAFFEMNPAGNFEASKKIWIFFATAGPLTVFTLSVWWFWWRWTDVVEMTKAAQGKSTITL</sequence>
<gene>
    <name evidence="6" type="ORF">Z518_03142</name>
</gene>
<name>A0A0D2IYR5_9EURO</name>
<dbReference type="Proteomes" id="UP000053617">
    <property type="component" value="Unassembled WGS sequence"/>
</dbReference>
<dbReference type="VEuPathDB" id="FungiDB:Z518_03142"/>
<evidence type="ECO:0000256" key="5">
    <source>
        <dbReference type="SAM" id="Phobius"/>
    </source>
</evidence>
<evidence type="ECO:0000256" key="4">
    <source>
        <dbReference type="ARBA" id="ARBA00023136"/>
    </source>
</evidence>
<dbReference type="SUPFAM" id="SSF144083">
    <property type="entry name" value="Magnesium transport protein CorA, transmembrane region"/>
    <property type="match status" value="1"/>
</dbReference>
<dbReference type="GeneID" id="25291213"/>
<dbReference type="InterPro" id="IPR002523">
    <property type="entry name" value="MgTranspt_CorA/ZnTranspt_ZntB"/>
</dbReference>
<dbReference type="Gene3D" id="1.20.58.340">
    <property type="entry name" value="Magnesium transport protein CorA, transmembrane region"/>
    <property type="match status" value="1"/>
</dbReference>
<dbReference type="InterPro" id="IPR045863">
    <property type="entry name" value="CorA_TM1_TM2"/>
</dbReference>
<organism evidence="6 7">
    <name type="scientific">Rhinocladiella mackenziei CBS 650.93</name>
    <dbReference type="NCBI Taxonomy" id="1442369"/>
    <lineage>
        <taxon>Eukaryota</taxon>
        <taxon>Fungi</taxon>
        <taxon>Dikarya</taxon>
        <taxon>Ascomycota</taxon>
        <taxon>Pezizomycotina</taxon>
        <taxon>Eurotiomycetes</taxon>
        <taxon>Chaetothyriomycetidae</taxon>
        <taxon>Chaetothyriales</taxon>
        <taxon>Herpotrichiellaceae</taxon>
        <taxon>Rhinocladiella</taxon>
    </lineage>
</organism>
<keyword evidence="7" id="KW-1185">Reference proteome</keyword>
<proteinExistence type="predicted"/>
<protein>
    <submittedName>
        <fullName evidence="6">Uncharacterized protein</fullName>
    </submittedName>
</protein>
<evidence type="ECO:0000313" key="6">
    <source>
        <dbReference type="EMBL" id="KIX08486.1"/>
    </source>
</evidence>
<accession>A0A0D2IYR5</accession>
<keyword evidence="3 5" id="KW-1133">Transmembrane helix</keyword>
<keyword evidence="4 5" id="KW-0472">Membrane</keyword>
<dbReference type="HOGENOM" id="CLU_897199_0_0_1"/>
<evidence type="ECO:0000256" key="3">
    <source>
        <dbReference type="ARBA" id="ARBA00022989"/>
    </source>
</evidence>